<keyword evidence="3" id="KW-1185">Reference proteome</keyword>
<name>A0AAD5RZB2_9PEZI</name>
<evidence type="ECO:0000313" key="2">
    <source>
        <dbReference type="EMBL" id="KAJ2906282.1"/>
    </source>
</evidence>
<feature type="region of interest" description="Disordered" evidence="1">
    <location>
        <begin position="305"/>
        <end position="368"/>
    </location>
</feature>
<comment type="caution">
    <text evidence="2">The sequence shown here is derived from an EMBL/GenBank/DDBJ whole genome shotgun (WGS) entry which is preliminary data.</text>
</comment>
<dbReference type="Proteomes" id="UP001201980">
    <property type="component" value="Unassembled WGS sequence"/>
</dbReference>
<feature type="compositionally biased region" description="Acidic residues" evidence="1">
    <location>
        <begin position="305"/>
        <end position="315"/>
    </location>
</feature>
<dbReference type="EMBL" id="JAKWBI020000016">
    <property type="protein sequence ID" value="KAJ2906282.1"/>
    <property type="molecule type" value="Genomic_DNA"/>
</dbReference>
<evidence type="ECO:0000313" key="3">
    <source>
        <dbReference type="Proteomes" id="UP001201980"/>
    </source>
</evidence>
<accession>A0AAD5RZB2</accession>
<feature type="region of interest" description="Disordered" evidence="1">
    <location>
        <begin position="27"/>
        <end position="64"/>
    </location>
</feature>
<reference evidence="2" key="1">
    <citation type="submission" date="2022-07" db="EMBL/GenBank/DDBJ databases">
        <title>Draft genome sequence of Zalerion maritima ATCC 34329, a (micro)plastics degrading marine fungus.</title>
        <authorList>
            <person name="Paco A."/>
            <person name="Goncalves M.F.M."/>
            <person name="Rocha-Santos T.A.P."/>
            <person name="Alves A."/>
        </authorList>
    </citation>
    <scope>NUCLEOTIDE SEQUENCE</scope>
    <source>
        <strain evidence="2">ATCC 34329</strain>
    </source>
</reference>
<dbReference type="AlphaFoldDB" id="A0AAD5RZB2"/>
<evidence type="ECO:0000256" key="1">
    <source>
        <dbReference type="SAM" id="MobiDB-lite"/>
    </source>
</evidence>
<sequence>MQPADLPSALPTPRQILTSLINTLRKPDETAVSSTSASASTGTTVLGTSHPTTRRPASSVPPALGYGRENLYPYPYPSYITSAAQRQRKQQNPFRVLPPVKRKLLMTLYLIYPSITLPALDLLDRGLVELLYLQLPHSPSVSDQEAGGSGEFKGSVESGRYRNQEESPTSNKNRSDHSGTEPAGAGAGAGARASISHNEEEAQPEPQVYIVRSARPSPGGAGGGRKFPKRDSTSGTSYGGAGAAAAAAGGGGGGGGKRYVVRTRAWHCSCAAFAFSAFPPITARKPLEGTLGADGAVDAPMMDSEADISEEEPDEIERRHAQAKGRMLDPSECQNLGLCEDDDNLDGTEDGPEQEGEKEKEKEKAGDNKWSFGALSLDGTPHRGVKGLPPGVPCCKHLLACVLAERWPEVLGTYVKRRDVGKPEMAGLVAEL</sequence>
<protein>
    <recommendedName>
        <fullName evidence="4">SWIM-type domain-containing protein</fullName>
    </recommendedName>
</protein>
<feature type="compositionally biased region" description="Acidic residues" evidence="1">
    <location>
        <begin position="339"/>
        <end position="354"/>
    </location>
</feature>
<feature type="compositionally biased region" description="Basic and acidic residues" evidence="1">
    <location>
        <begin position="355"/>
        <end position="367"/>
    </location>
</feature>
<feature type="region of interest" description="Disordered" evidence="1">
    <location>
        <begin position="139"/>
        <end position="255"/>
    </location>
</feature>
<feature type="compositionally biased region" description="Low complexity" evidence="1">
    <location>
        <begin position="30"/>
        <end position="49"/>
    </location>
</feature>
<evidence type="ECO:0008006" key="4">
    <source>
        <dbReference type="Google" id="ProtNLM"/>
    </source>
</evidence>
<gene>
    <name evidence="2" type="ORF">MKZ38_002361</name>
</gene>
<feature type="compositionally biased region" description="Gly residues" evidence="1">
    <location>
        <begin position="237"/>
        <end position="255"/>
    </location>
</feature>
<organism evidence="2 3">
    <name type="scientific">Zalerion maritima</name>
    <dbReference type="NCBI Taxonomy" id="339359"/>
    <lineage>
        <taxon>Eukaryota</taxon>
        <taxon>Fungi</taxon>
        <taxon>Dikarya</taxon>
        <taxon>Ascomycota</taxon>
        <taxon>Pezizomycotina</taxon>
        <taxon>Sordariomycetes</taxon>
        <taxon>Lulworthiomycetidae</taxon>
        <taxon>Lulworthiales</taxon>
        <taxon>Lulworthiaceae</taxon>
        <taxon>Zalerion</taxon>
    </lineage>
</organism>
<proteinExistence type="predicted"/>